<feature type="domain" description="O-methyltransferase C-terminal" evidence="5">
    <location>
        <begin position="112"/>
        <end position="312"/>
    </location>
</feature>
<dbReference type="SUPFAM" id="SSF53335">
    <property type="entry name" value="S-adenosyl-L-methionine-dependent methyltransferases"/>
    <property type="match status" value="1"/>
</dbReference>
<dbReference type="EMBL" id="JMQI01000058">
    <property type="protein sequence ID" value="KDN18960.1"/>
    <property type="molecule type" value="Genomic_DNA"/>
</dbReference>
<name>A0A066TVQ9_9PSEU</name>
<gene>
    <name evidence="7" type="ORF">DV20_27510</name>
</gene>
<dbReference type="STRING" id="287986.DV20_27510"/>
<dbReference type="Pfam" id="PF00891">
    <property type="entry name" value="Methyltransf_2"/>
    <property type="match status" value="1"/>
</dbReference>
<evidence type="ECO:0000313" key="7">
    <source>
        <dbReference type="EMBL" id="KDN18960.1"/>
    </source>
</evidence>
<accession>A0A066TVQ9</accession>
<dbReference type="SUPFAM" id="SSF46785">
    <property type="entry name" value="Winged helix' DNA-binding domain"/>
    <property type="match status" value="1"/>
</dbReference>
<evidence type="ECO:0000256" key="3">
    <source>
        <dbReference type="ARBA" id="ARBA00022691"/>
    </source>
</evidence>
<dbReference type="InterPro" id="IPR001077">
    <property type="entry name" value="COMT_C"/>
</dbReference>
<feature type="active site" description="Proton acceptor" evidence="4">
    <location>
        <position position="247"/>
    </location>
</feature>
<dbReference type="Proteomes" id="UP000027345">
    <property type="component" value="Unassembled WGS sequence"/>
</dbReference>
<sequence>MNRPTAKRSIMPLAGLATPMAIRVAATLGLADHAGTEGATAEQLAARTGTSAAALSRLLDHLVAVEVFDLDTASGRYRPTDLGAQLREDAPEGFRPLLDITCAGGRAELAFVDLLEVMTDGAPAYPRRYGRDFWADLDADPKLRTSFDAQMNWRFREHAPLIARNFDWGRFPDIVDVGGGDGPLLVEILRAHPGVRGRLLDLPPTAEAAARRLTAAGLGDRASAVPGSFFDPLPPGADAYVVSDILHDWDDEHARAILAGCRRAAAPDASVVVIEPVRGHGADTAIDLFMLMCFGSKERSVEELTELATGCGLAFRGAVPVTSGRWALEFTTRS</sequence>
<dbReference type="CDD" id="cd02440">
    <property type="entry name" value="AdoMet_MTases"/>
    <property type="match status" value="1"/>
</dbReference>
<protein>
    <submittedName>
        <fullName evidence="7">Methyltransferase</fullName>
    </submittedName>
</protein>
<dbReference type="Gene3D" id="1.10.287.1350">
    <property type="match status" value="1"/>
</dbReference>
<dbReference type="eggNOG" id="COG2890">
    <property type="taxonomic scope" value="Bacteria"/>
</dbReference>
<dbReference type="PANTHER" id="PTHR43712">
    <property type="entry name" value="PUTATIVE (AFU_ORTHOLOGUE AFUA_4G14580)-RELATED"/>
    <property type="match status" value="1"/>
</dbReference>
<dbReference type="InterPro" id="IPR012967">
    <property type="entry name" value="COMT_dimerisation"/>
</dbReference>
<dbReference type="InterPro" id="IPR016461">
    <property type="entry name" value="COMT-like"/>
</dbReference>
<dbReference type="OrthoDB" id="3804952at2"/>
<evidence type="ECO:0000259" key="6">
    <source>
        <dbReference type="Pfam" id="PF08100"/>
    </source>
</evidence>
<evidence type="ECO:0000313" key="8">
    <source>
        <dbReference type="Proteomes" id="UP000027345"/>
    </source>
</evidence>
<dbReference type="Gene3D" id="1.10.10.10">
    <property type="entry name" value="Winged helix-like DNA-binding domain superfamily/Winged helix DNA-binding domain"/>
    <property type="match status" value="1"/>
</dbReference>
<keyword evidence="1 7" id="KW-0489">Methyltransferase</keyword>
<evidence type="ECO:0000256" key="4">
    <source>
        <dbReference type="PIRSR" id="PIRSR005739-1"/>
    </source>
</evidence>
<evidence type="ECO:0000256" key="1">
    <source>
        <dbReference type="ARBA" id="ARBA00022603"/>
    </source>
</evidence>
<keyword evidence="8" id="KW-1185">Reference proteome</keyword>
<dbReference type="GO" id="GO:0046983">
    <property type="term" value="F:protein dimerization activity"/>
    <property type="evidence" value="ECO:0007669"/>
    <property type="project" value="InterPro"/>
</dbReference>
<dbReference type="GO" id="GO:0032259">
    <property type="term" value="P:methylation"/>
    <property type="evidence" value="ECO:0007669"/>
    <property type="project" value="UniProtKB-KW"/>
</dbReference>
<dbReference type="Pfam" id="PF08100">
    <property type="entry name" value="Dimerisation"/>
    <property type="match status" value="1"/>
</dbReference>
<organism evidence="7 8">
    <name type="scientific">Amycolatopsis rifamycinica</name>
    <dbReference type="NCBI Taxonomy" id="287986"/>
    <lineage>
        <taxon>Bacteria</taxon>
        <taxon>Bacillati</taxon>
        <taxon>Actinomycetota</taxon>
        <taxon>Actinomycetes</taxon>
        <taxon>Pseudonocardiales</taxon>
        <taxon>Pseudonocardiaceae</taxon>
        <taxon>Amycolatopsis</taxon>
    </lineage>
</organism>
<dbReference type="GO" id="GO:0008171">
    <property type="term" value="F:O-methyltransferase activity"/>
    <property type="evidence" value="ECO:0007669"/>
    <property type="project" value="InterPro"/>
</dbReference>
<comment type="caution">
    <text evidence="7">The sequence shown here is derived from an EMBL/GenBank/DDBJ whole genome shotgun (WGS) entry which is preliminary data.</text>
</comment>
<dbReference type="InterPro" id="IPR029063">
    <property type="entry name" value="SAM-dependent_MTases_sf"/>
</dbReference>
<dbReference type="PANTHER" id="PTHR43712:SF2">
    <property type="entry name" value="O-METHYLTRANSFERASE CICE"/>
    <property type="match status" value="1"/>
</dbReference>
<reference evidence="7 8" key="1">
    <citation type="submission" date="2014-05" db="EMBL/GenBank/DDBJ databases">
        <title>Draft genome sequence of Amycolatopsis rifamycinica DSM 46095.</title>
        <authorList>
            <person name="Lal R."/>
            <person name="Saxena A."/>
            <person name="Kumari R."/>
            <person name="Mukherjee U."/>
            <person name="Singh P."/>
            <person name="Sangwan N."/>
            <person name="Mahato N.K."/>
        </authorList>
    </citation>
    <scope>NUCLEOTIDE SEQUENCE [LARGE SCALE GENOMIC DNA]</scope>
    <source>
        <strain evidence="7 8">DSM 46095</strain>
    </source>
</reference>
<dbReference type="PIRSF" id="PIRSF005739">
    <property type="entry name" value="O-mtase"/>
    <property type="match status" value="1"/>
</dbReference>
<keyword evidence="3" id="KW-0949">S-adenosyl-L-methionine</keyword>
<dbReference type="AlphaFoldDB" id="A0A066TVQ9"/>
<keyword evidence="2 7" id="KW-0808">Transferase</keyword>
<proteinExistence type="predicted"/>
<dbReference type="InterPro" id="IPR036388">
    <property type="entry name" value="WH-like_DNA-bd_sf"/>
</dbReference>
<dbReference type="Gene3D" id="3.40.50.150">
    <property type="entry name" value="Vaccinia Virus protein VP39"/>
    <property type="match status" value="1"/>
</dbReference>
<evidence type="ECO:0000259" key="5">
    <source>
        <dbReference type="Pfam" id="PF00891"/>
    </source>
</evidence>
<dbReference type="PROSITE" id="PS51683">
    <property type="entry name" value="SAM_OMT_II"/>
    <property type="match status" value="1"/>
</dbReference>
<dbReference type="InterPro" id="IPR036390">
    <property type="entry name" value="WH_DNA-bd_sf"/>
</dbReference>
<feature type="domain" description="O-methyltransferase dimerisation" evidence="6">
    <location>
        <begin position="14"/>
        <end position="84"/>
    </location>
</feature>
<dbReference type="RefSeq" id="WP_084093687.1">
    <property type="nucleotide sequence ID" value="NZ_JMQI01000058.1"/>
</dbReference>
<evidence type="ECO:0000256" key="2">
    <source>
        <dbReference type="ARBA" id="ARBA00022679"/>
    </source>
</evidence>